<keyword evidence="3" id="KW-1185">Reference proteome</keyword>
<accession>A0A4U0XSH9</accession>
<feature type="compositionally biased region" description="Acidic residues" evidence="1">
    <location>
        <begin position="176"/>
        <end position="213"/>
    </location>
</feature>
<feature type="region of interest" description="Disordered" evidence="1">
    <location>
        <begin position="176"/>
        <end position="222"/>
    </location>
</feature>
<protein>
    <submittedName>
        <fullName evidence="2">Uncharacterized protein</fullName>
    </submittedName>
</protein>
<dbReference type="Proteomes" id="UP000309340">
    <property type="component" value="Unassembled WGS sequence"/>
</dbReference>
<dbReference type="EMBL" id="NAJQ01000126">
    <property type="protein sequence ID" value="TKA77895.1"/>
    <property type="molecule type" value="Genomic_DNA"/>
</dbReference>
<dbReference type="OrthoDB" id="10283300at2759"/>
<sequence length="637" mass="66341">MSGSELGTLEVEALEVVESAEEAEEVETVDDVNGTLLVVEPDAVEDDSALVTVDPDAVEDDSALLLLDADAELVDNIGMGSGTTGGPCGHEPLYAATEPFTVLCPEMTLSNVQEVSTLTATQLDVAPVISMAVPLKAASQDTVHVCPLSSEQNVAFDEGQAYGLIEHMGDTDPIEDEVETSAEEDDVETSTDEEVGTSTDEDEVGTPTDEDSEVLMGDTGAEEGNKLDKVVLSVTGPTDTEVVVEASIEDVVCGTLEVWVGRAVDGAPGKVPLPPVVPLAAQSRLFGASQELIVPLVGLAVEETTELVELLPVLLERLAVEEIDKLADSLLIMLPVLLLPTMEDADVTLAVIGLTGVEEVVVSFAGVGDVPIGGCGKPVVPLVGAPPYHTPFHAAMEPFLGSVPVTLASHCSRLGELVTFSKSLDPEDVVDRTEELLEELRLLVDAVVKGTEELLEEPGVLVDAAVVALAVMGPTRMDDKVEFADGAGRWPLIGIDPLVDIGKGADPFSGYGMLGTLGVPVEIGTLKLELGTPVVLFGDGTGKPEEPETDRVEVDTDNIDGLKVVMGAVSDVEVRVMFCVGSVLLLLGIGTPEGAVPFGAVPLGAPPAQKPRHAAVQPGAGYWTPVTSERNSHCAPL</sequence>
<proteinExistence type="predicted"/>
<name>A0A4U0XSH9_9PEZI</name>
<comment type="caution">
    <text evidence="2">The sequence shown here is derived from an EMBL/GenBank/DDBJ whole genome shotgun (WGS) entry which is preliminary data.</text>
</comment>
<evidence type="ECO:0000313" key="3">
    <source>
        <dbReference type="Proteomes" id="UP000309340"/>
    </source>
</evidence>
<gene>
    <name evidence="2" type="ORF">B0A55_03350</name>
</gene>
<reference evidence="2 3" key="1">
    <citation type="submission" date="2017-03" db="EMBL/GenBank/DDBJ databases">
        <title>Genomes of endolithic fungi from Antarctica.</title>
        <authorList>
            <person name="Coleine C."/>
            <person name="Masonjones S."/>
            <person name="Stajich J.E."/>
        </authorList>
    </citation>
    <scope>NUCLEOTIDE SEQUENCE [LARGE SCALE GENOMIC DNA]</scope>
    <source>
        <strain evidence="2 3">CCFEE 5184</strain>
    </source>
</reference>
<evidence type="ECO:0000256" key="1">
    <source>
        <dbReference type="SAM" id="MobiDB-lite"/>
    </source>
</evidence>
<organism evidence="2 3">
    <name type="scientific">Friedmanniomyces simplex</name>
    <dbReference type="NCBI Taxonomy" id="329884"/>
    <lineage>
        <taxon>Eukaryota</taxon>
        <taxon>Fungi</taxon>
        <taxon>Dikarya</taxon>
        <taxon>Ascomycota</taxon>
        <taxon>Pezizomycotina</taxon>
        <taxon>Dothideomycetes</taxon>
        <taxon>Dothideomycetidae</taxon>
        <taxon>Mycosphaerellales</taxon>
        <taxon>Teratosphaeriaceae</taxon>
        <taxon>Friedmanniomyces</taxon>
    </lineage>
</organism>
<evidence type="ECO:0000313" key="2">
    <source>
        <dbReference type="EMBL" id="TKA77895.1"/>
    </source>
</evidence>
<dbReference type="AlphaFoldDB" id="A0A4U0XSH9"/>